<reference evidence="3 4" key="1">
    <citation type="submission" date="2024-11" db="EMBL/GenBank/DDBJ databases">
        <title>Chromosome-level genome assembly of the freshwater bivalve Anodonta woodiana.</title>
        <authorList>
            <person name="Chen X."/>
        </authorList>
    </citation>
    <scope>NUCLEOTIDE SEQUENCE [LARGE SCALE GENOMIC DNA]</scope>
    <source>
        <strain evidence="3">MN2024</strain>
        <tissue evidence="3">Gills</tissue>
    </source>
</reference>
<feature type="region of interest" description="Disordered" evidence="1">
    <location>
        <begin position="510"/>
        <end position="543"/>
    </location>
</feature>
<protein>
    <recommendedName>
        <fullName evidence="5">CUB domain-containing protein</fullName>
    </recommendedName>
</protein>
<comment type="caution">
    <text evidence="3">The sequence shown here is derived from an EMBL/GenBank/DDBJ whole genome shotgun (WGS) entry which is preliminary data.</text>
</comment>
<dbReference type="EMBL" id="JBJQND010000003">
    <property type="protein sequence ID" value="KAL3883743.1"/>
    <property type="molecule type" value="Genomic_DNA"/>
</dbReference>
<keyword evidence="2" id="KW-0472">Membrane</keyword>
<feature type="transmembrane region" description="Helical" evidence="2">
    <location>
        <begin position="263"/>
        <end position="285"/>
    </location>
</feature>
<feature type="compositionally biased region" description="Polar residues" evidence="1">
    <location>
        <begin position="534"/>
        <end position="543"/>
    </location>
</feature>
<dbReference type="CDD" id="cd22823">
    <property type="entry name" value="Gal_Rha_Lectin"/>
    <property type="match status" value="1"/>
</dbReference>
<keyword evidence="2" id="KW-1133">Transmembrane helix</keyword>
<sequence>MATAVSVGQTLDTRIFEQCYGSMWKNYLTASCDANQVISVISLKAFAKHRYTCPQEETAQTPLPSDSCCRHSISDCGGIYDGVSRQNLYLSCDGRQDCLGIPIAWMNTPSQCNTGEHLNRTSYMRMEYNCIPNTVIAKLIGSIVINDTEVYIQNPKYPDGNTFPPGTTMTCWVEAFPQTPIVVTAMYLKFLQVASGVCGQRVTIEDGTKAKEISCESNNNYTITDIYNSSSHIIKFSVFSNILSNRDWRFSFKFKDGQNDGNLLLIAILVPLAVILIVVIVVVILCCSGSGAQKCCYGKGAIHPLPNTGVGLDTENARLQKELEIKEREKDKEAKRKKHKRWMKKMKLKSELRFLENQERINEINRFRIAGYTARAFHPPVMRPYFPGSGQENYYIPEHNMYDQQLPPSDTIYGYPADQNLIHQNTSQAGVQLSSTSISTDGNYKNVYAPSTAFRRHPSAISFSQKASEAPLIFHTGQFRGQTVPQGSVYEPYENPALKQWRVMGTAASFASHPRTRRPTVEIGSVDNPDESESNQSYDDSIV</sequence>
<evidence type="ECO:0000256" key="2">
    <source>
        <dbReference type="SAM" id="Phobius"/>
    </source>
</evidence>
<evidence type="ECO:0000313" key="4">
    <source>
        <dbReference type="Proteomes" id="UP001634394"/>
    </source>
</evidence>
<name>A0ABD3XE96_SINWO</name>
<gene>
    <name evidence="3" type="ORF">ACJMK2_029977</name>
</gene>
<dbReference type="Proteomes" id="UP001634394">
    <property type="component" value="Unassembled WGS sequence"/>
</dbReference>
<organism evidence="3 4">
    <name type="scientific">Sinanodonta woodiana</name>
    <name type="common">Chinese pond mussel</name>
    <name type="synonym">Anodonta woodiana</name>
    <dbReference type="NCBI Taxonomy" id="1069815"/>
    <lineage>
        <taxon>Eukaryota</taxon>
        <taxon>Metazoa</taxon>
        <taxon>Spiralia</taxon>
        <taxon>Lophotrochozoa</taxon>
        <taxon>Mollusca</taxon>
        <taxon>Bivalvia</taxon>
        <taxon>Autobranchia</taxon>
        <taxon>Heteroconchia</taxon>
        <taxon>Palaeoheterodonta</taxon>
        <taxon>Unionida</taxon>
        <taxon>Unionoidea</taxon>
        <taxon>Unionidae</taxon>
        <taxon>Unioninae</taxon>
        <taxon>Sinanodonta</taxon>
    </lineage>
</organism>
<evidence type="ECO:0000256" key="1">
    <source>
        <dbReference type="SAM" id="MobiDB-lite"/>
    </source>
</evidence>
<evidence type="ECO:0008006" key="5">
    <source>
        <dbReference type="Google" id="ProtNLM"/>
    </source>
</evidence>
<accession>A0ABD3XE96</accession>
<dbReference type="AlphaFoldDB" id="A0ABD3XE96"/>
<proteinExistence type="predicted"/>
<keyword evidence="4" id="KW-1185">Reference proteome</keyword>
<keyword evidence="2" id="KW-0812">Transmembrane</keyword>
<evidence type="ECO:0000313" key="3">
    <source>
        <dbReference type="EMBL" id="KAL3883743.1"/>
    </source>
</evidence>